<proteinExistence type="predicted"/>
<sequence>MEEFIVMDIPRLDYSQQLQRLIDLGIKSSTEERDILSLKTIGYYKLKEFAHPFMVRNPDIEHYDGLSFEALVKRYFQDKNLRMQVLHAIESIEVAVDSQIANVLGEKYGAFGYLNFSLWTNRKKMSKFQIEQAQFFFKRDLKKQASRSALPDMGKTKNLDSDGFPTVWLMVDTLTFGGMVHLLSIMAPANQRIIARQFNCSSAELLSWLGCLNLVRNICSHNSDLLDIRFVTTPLSPTEFTESIFRGNSEAGLLIRANRIAVALFIIKHFMNIITPNYNFHEIAGSIYRVTQGNSGLIHSLGFSDKASIGKLNGRVRK</sequence>
<gene>
    <name evidence="1" type="ORF">PS435_14760</name>
</gene>
<dbReference type="InterPro" id="IPR017034">
    <property type="entry name" value="Abi_system_AbiD/AbiF"/>
</dbReference>
<dbReference type="Proteomes" id="UP001330016">
    <property type="component" value="Unassembled WGS sequence"/>
</dbReference>
<organism evidence="1 2">
    <name type="scientific">Schleiferilactobacillus harbinensis</name>
    <dbReference type="NCBI Taxonomy" id="304207"/>
    <lineage>
        <taxon>Bacteria</taxon>
        <taxon>Bacillati</taxon>
        <taxon>Bacillota</taxon>
        <taxon>Bacilli</taxon>
        <taxon>Lactobacillales</taxon>
        <taxon>Lactobacillaceae</taxon>
        <taxon>Schleiferilactobacillus</taxon>
    </lineage>
</organism>
<dbReference type="PIRSF" id="PIRSF034934">
    <property type="entry name" value="AbiF_AbiD"/>
    <property type="match status" value="1"/>
</dbReference>
<accession>A0ABU7T3B4</accession>
<dbReference type="EMBL" id="JAQSGK010000070">
    <property type="protein sequence ID" value="MEE6717101.1"/>
    <property type="molecule type" value="Genomic_DNA"/>
</dbReference>
<keyword evidence="2" id="KW-1185">Reference proteome</keyword>
<dbReference type="RefSeq" id="WP_331244549.1">
    <property type="nucleotide sequence ID" value="NZ_JAQSGJ010000070.1"/>
</dbReference>
<name>A0ABU7T3B4_9LACO</name>
<evidence type="ECO:0000313" key="1">
    <source>
        <dbReference type="EMBL" id="MEE6717101.1"/>
    </source>
</evidence>
<comment type="caution">
    <text evidence="1">The sequence shown here is derived from an EMBL/GenBank/DDBJ whole genome shotgun (WGS) entry which is preliminary data.</text>
</comment>
<dbReference type="Pfam" id="PF07751">
    <property type="entry name" value="Abi_2"/>
    <property type="match status" value="1"/>
</dbReference>
<reference evidence="1 2" key="1">
    <citation type="submission" date="2023-02" db="EMBL/GenBank/DDBJ databases">
        <title>The predominant lactic acid bacteria and yeasts involved in the spontaneous fermentation of millet during the production of the traditional porridge Hausa koko in Ghana.</title>
        <authorList>
            <person name="Atter A."/>
            <person name="Diaz M."/>
        </authorList>
    </citation>
    <scope>NUCLEOTIDE SEQUENCE [LARGE SCALE GENOMIC DNA]</scope>
    <source>
        <strain evidence="1 2">FI11640</strain>
    </source>
</reference>
<protein>
    <submittedName>
        <fullName evidence="1">Abi family protein</fullName>
    </submittedName>
</protein>
<evidence type="ECO:0000313" key="2">
    <source>
        <dbReference type="Proteomes" id="UP001330016"/>
    </source>
</evidence>
<dbReference type="InterPro" id="IPR011664">
    <property type="entry name" value="Abi_system_AbiD/AbiF-like"/>
</dbReference>